<dbReference type="VEuPathDB" id="ToxoDB:TGDOM2_275860"/>
<protein>
    <submittedName>
        <fullName evidence="1">Putative dense granule protein GRA12</fullName>
    </submittedName>
</protein>
<reference evidence="1 2" key="1">
    <citation type="submission" date="2014-02" db="EMBL/GenBank/DDBJ databases">
        <authorList>
            <person name="Sibley D."/>
            <person name="Venepally P."/>
            <person name="Karamycheva S."/>
            <person name="Hadjithomas M."/>
            <person name="Khan A."/>
            <person name="Brunk B."/>
            <person name="Roos D."/>
            <person name="Caler E."/>
            <person name="Lorenzi H."/>
        </authorList>
    </citation>
    <scope>NUCLEOTIDE SEQUENCE [LARGE SCALE GENOMIC DNA]</scope>
    <source>
        <strain evidence="1 2">GAB2-2007-GAL-DOM2</strain>
    </source>
</reference>
<accession>A0A086JCR4</accession>
<proteinExistence type="predicted"/>
<dbReference type="Proteomes" id="UP000028837">
    <property type="component" value="Unassembled WGS sequence"/>
</dbReference>
<dbReference type="AlphaFoldDB" id="A0A086JCR4"/>
<evidence type="ECO:0000313" key="1">
    <source>
        <dbReference type="EMBL" id="KFG29932.1"/>
    </source>
</evidence>
<comment type="caution">
    <text evidence="1">The sequence shown here is derived from an EMBL/GenBank/DDBJ whole genome shotgun (WGS) entry which is preliminary data.</text>
</comment>
<dbReference type="EMBL" id="AHZU02001681">
    <property type="protein sequence ID" value="KFG29932.1"/>
    <property type="molecule type" value="Genomic_DNA"/>
</dbReference>
<evidence type="ECO:0000313" key="2">
    <source>
        <dbReference type="Proteomes" id="UP000028837"/>
    </source>
</evidence>
<dbReference type="OrthoDB" id="329789at2759"/>
<sequence length="383" mass="43229">MDVRYQTRGAVAAVYVLFRTVVGAVLGLHCLKIVSAEVGLTHGIMSTEFEVELRGHNWVIDSGACLLGQPRNLVVDPVLDSEFMTPQKLLTDRTGPELCSWLEKIHRQHMEQKPAWLAAYQKFEKRFFLLRLLGMVGKPITFFPEFTVRIIVKHFSLWGDDRWGNAQPWIAATFEYAHPEGAGGELFLHIEKVFSMEFSGRVAKLVHILLNPSATFNQYVELHRRKRSGVPGDSGVSGIRRTLYERDLNISHFPTADTSQISHSLAPDILTLRFAKQDFWMEDGSCYILSRFVATSSIRGKTLCKIVSDYGHRESWMPFVGSRKKTVALAVTAADFFNTRRPSLVAHIKEGVKLEALDKTPVVLELVTDPVILRSYVEAARKA</sequence>
<name>A0A086JCR4_TOXGO</name>
<organism evidence="1 2">
    <name type="scientific">Toxoplasma gondii GAB2-2007-GAL-DOM2</name>
    <dbReference type="NCBI Taxonomy" id="1130820"/>
    <lineage>
        <taxon>Eukaryota</taxon>
        <taxon>Sar</taxon>
        <taxon>Alveolata</taxon>
        <taxon>Apicomplexa</taxon>
        <taxon>Conoidasida</taxon>
        <taxon>Coccidia</taxon>
        <taxon>Eucoccidiorida</taxon>
        <taxon>Eimeriorina</taxon>
        <taxon>Sarcocystidae</taxon>
        <taxon>Toxoplasma</taxon>
    </lineage>
</organism>
<gene>
    <name evidence="1" type="ORF">TGDOM2_275860</name>
</gene>